<evidence type="ECO:0000313" key="2">
    <source>
        <dbReference type="Proteomes" id="UP001227268"/>
    </source>
</evidence>
<gene>
    <name evidence="1" type="ORF">QFC21_006759</name>
</gene>
<sequence length="153" mass="17562">MCLQGNERLFLSSKEEHFDESPEKYRFGLDNASDPGNDDFTKRQAAGLRDYEKTQAKKASGSKKEDTTVEADELVYRHLREFMLLTPTAPAMLRHAERLEKEGRPLTVDGYHRQVEFRDPWEMAPMEARIKKTESKSGRTKAKTDDKAVGSNH</sequence>
<keyword evidence="2" id="KW-1185">Reference proteome</keyword>
<evidence type="ECO:0000313" key="1">
    <source>
        <dbReference type="EMBL" id="KAJ9092690.1"/>
    </source>
</evidence>
<dbReference type="Proteomes" id="UP001227268">
    <property type="component" value="Unassembled WGS sequence"/>
</dbReference>
<name>A0ACC2V0N7_9TREE</name>
<organism evidence="1 2">
    <name type="scientific">Naganishia friedmannii</name>
    <dbReference type="NCBI Taxonomy" id="89922"/>
    <lineage>
        <taxon>Eukaryota</taxon>
        <taxon>Fungi</taxon>
        <taxon>Dikarya</taxon>
        <taxon>Basidiomycota</taxon>
        <taxon>Agaricomycotina</taxon>
        <taxon>Tremellomycetes</taxon>
        <taxon>Filobasidiales</taxon>
        <taxon>Filobasidiaceae</taxon>
        <taxon>Naganishia</taxon>
    </lineage>
</organism>
<reference evidence="1" key="1">
    <citation type="submission" date="2023-04" db="EMBL/GenBank/DDBJ databases">
        <title>Draft Genome sequencing of Naganishia species isolated from polar environments using Oxford Nanopore Technology.</title>
        <authorList>
            <person name="Leo P."/>
            <person name="Venkateswaran K."/>
        </authorList>
    </citation>
    <scope>NUCLEOTIDE SEQUENCE</scope>
    <source>
        <strain evidence="1">MNA-CCFEE 5423</strain>
    </source>
</reference>
<accession>A0ACC2V0N7</accession>
<protein>
    <submittedName>
        <fullName evidence="1">Uncharacterized protein</fullName>
    </submittedName>
</protein>
<comment type="caution">
    <text evidence="1">The sequence shown here is derived from an EMBL/GenBank/DDBJ whole genome shotgun (WGS) entry which is preliminary data.</text>
</comment>
<dbReference type="EMBL" id="JASBWT010000036">
    <property type="protein sequence ID" value="KAJ9092690.1"/>
    <property type="molecule type" value="Genomic_DNA"/>
</dbReference>
<proteinExistence type="predicted"/>